<dbReference type="PROSITE" id="PS51186">
    <property type="entry name" value="GNAT"/>
    <property type="match status" value="1"/>
</dbReference>
<name>A0ABY7JK99_9BURK</name>
<dbReference type="SUPFAM" id="SSF55729">
    <property type="entry name" value="Acyl-CoA N-acyltransferases (Nat)"/>
    <property type="match status" value="1"/>
</dbReference>
<keyword evidence="2" id="KW-0808">Transferase</keyword>
<dbReference type="EMBL" id="CP098248">
    <property type="protein sequence ID" value="WAV98031.1"/>
    <property type="molecule type" value="Genomic_DNA"/>
</dbReference>
<dbReference type="InterPro" id="IPR016181">
    <property type="entry name" value="Acyl_CoA_acyltransferase"/>
</dbReference>
<dbReference type="RefSeq" id="WP_269265648.1">
    <property type="nucleotide sequence ID" value="NZ_CP098248.1"/>
</dbReference>
<dbReference type="Gene3D" id="3.40.630.30">
    <property type="match status" value="1"/>
</dbReference>
<keyword evidence="2" id="KW-0012">Acyltransferase</keyword>
<evidence type="ECO:0000313" key="2">
    <source>
        <dbReference type="EMBL" id="WAV98031.1"/>
    </source>
</evidence>
<reference evidence="2" key="1">
    <citation type="journal article" date="2022" name="Front. Microbiol.">
        <title>New perspectives on an old grouping: The genomic and phenotypic variability of Oxalobacter formigenes and the implications for calcium oxalate stone prevention.</title>
        <authorList>
            <person name="Chmiel J.A."/>
            <person name="Carr C."/>
            <person name="Stuivenberg G.A."/>
            <person name="Venema R."/>
            <person name="Chanyi R.M."/>
            <person name="Al K.F."/>
            <person name="Giguere D."/>
            <person name="Say H."/>
            <person name="Akouris P.P."/>
            <person name="Dominguez Romero S.A."/>
            <person name="Kwong A."/>
            <person name="Tai V."/>
            <person name="Koval S.F."/>
            <person name="Razvi H."/>
            <person name="Bjazevic J."/>
            <person name="Burton J.P."/>
        </authorList>
    </citation>
    <scope>NUCLEOTIDE SEQUENCE</scope>
    <source>
        <strain evidence="2">HOxNP-1</strain>
    </source>
</reference>
<dbReference type="GO" id="GO:0016746">
    <property type="term" value="F:acyltransferase activity"/>
    <property type="evidence" value="ECO:0007669"/>
    <property type="project" value="UniProtKB-KW"/>
</dbReference>
<dbReference type="PANTHER" id="PTHR43138">
    <property type="entry name" value="ACETYLTRANSFERASE, GNAT FAMILY"/>
    <property type="match status" value="1"/>
</dbReference>
<accession>A0ABY7JK99</accession>
<proteinExistence type="predicted"/>
<dbReference type="InterPro" id="IPR000182">
    <property type="entry name" value="GNAT_dom"/>
</dbReference>
<evidence type="ECO:0000259" key="1">
    <source>
        <dbReference type="PROSITE" id="PS51186"/>
    </source>
</evidence>
<gene>
    <name evidence="2" type="ORF">NB645_04700</name>
</gene>
<dbReference type="InterPro" id="IPR052742">
    <property type="entry name" value="Mito_N-acetyltransferase"/>
</dbReference>
<feature type="domain" description="N-acetyltransferase" evidence="1">
    <location>
        <begin position="3"/>
        <end position="160"/>
    </location>
</feature>
<dbReference type="PANTHER" id="PTHR43138:SF1">
    <property type="entry name" value="N-ACETYLTRANSFERASE ACA1"/>
    <property type="match status" value="1"/>
</dbReference>
<protein>
    <submittedName>
        <fullName evidence="2">GNAT family N-acetyltransferase</fullName>
        <ecNumber evidence="2">2.3.1.-</ecNumber>
    </submittedName>
</protein>
<evidence type="ECO:0000313" key="3">
    <source>
        <dbReference type="Proteomes" id="UP001164794"/>
    </source>
</evidence>
<organism evidence="2 3">
    <name type="scientific">Oxalobacter aliiformigenes</name>
    <dbReference type="NCBI Taxonomy" id="2946593"/>
    <lineage>
        <taxon>Bacteria</taxon>
        <taxon>Pseudomonadati</taxon>
        <taxon>Pseudomonadota</taxon>
        <taxon>Betaproteobacteria</taxon>
        <taxon>Burkholderiales</taxon>
        <taxon>Oxalobacteraceae</taxon>
        <taxon>Oxalobacter</taxon>
    </lineage>
</organism>
<keyword evidence="3" id="KW-1185">Reference proteome</keyword>
<dbReference type="Pfam" id="PF00583">
    <property type="entry name" value="Acetyltransf_1"/>
    <property type="match status" value="1"/>
</dbReference>
<dbReference type="EC" id="2.3.1.-" evidence="2"/>
<dbReference type="Proteomes" id="UP001164794">
    <property type="component" value="Chromosome"/>
</dbReference>
<sequence>MEIRVRKYRADDLPAMIRIWNEVVEEGIAFPQEELLDMTSGAAFFGSQSYSAVAEDGDSGTIYGLYILHPNNVGRCGHISNASYAVSSESRGLHIGEKLVKDSLVQGKRLGFGVLQFNAVVATNIHARHLYERLGFVQLGVIPGGFRMKDGRYEDICPYYHVL</sequence>